<dbReference type="PANTHER" id="PTHR43272:SF3">
    <property type="entry name" value="LONG CHAIN ACYL-COA SYNTHETASE 4"/>
    <property type="match status" value="1"/>
</dbReference>
<reference evidence="3" key="1">
    <citation type="submission" date="2006-10" db="EMBL/GenBank/DDBJ databases">
        <authorList>
            <person name="Amadeo P."/>
            <person name="Zhao Q."/>
            <person name="Wortman J."/>
            <person name="Fraser-Liggett C."/>
            <person name="Carlton J."/>
        </authorList>
    </citation>
    <scope>NUCLEOTIDE SEQUENCE</scope>
    <source>
        <strain evidence="3">G3</strain>
    </source>
</reference>
<dbReference type="PROSITE" id="PS00455">
    <property type="entry name" value="AMP_BINDING"/>
    <property type="match status" value="1"/>
</dbReference>
<dbReference type="SMR" id="A2F212"/>
<reference evidence="3" key="2">
    <citation type="journal article" date="2007" name="Science">
        <title>Draft genome sequence of the sexually transmitted pathogen Trichomonas vaginalis.</title>
        <authorList>
            <person name="Carlton J.M."/>
            <person name="Hirt R.P."/>
            <person name="Silva J.C."/>
            <person name="Delcher A.L."/>
            <person name="Schatz M."/>
            <person name="Zhao Q."/>
            <person name="Wortman J.R."/>
            <person name="Bidwell S.L."/>
            <person name="Alsmark U.C.M."/>
            <person name="Besteiro S."/>
            <person name="Sicheritz-Ponten T."/>
            <person name="Noel C.J."/>
            <person name="Dacks J.B."/>
            <person name="Foster P.G."/>
            <person name="Simillion C."/>
            <person name="Van de Peer Y."/>
            <person name="Miranda-Saavedra D."/>
            <person name="Barton G.J."/>
            <person name="Westrop G.D."/>
            <person name="Mueller S."/>
            <person name="Dessi D."/>
            <person name="Fiori P.L."/>
            <person name="Ren Q."/>
            <person name="Paulsen I."/>
            <person name="Zhang H."/>
            <person name="Bastida-Corcuera F.D."/>
            <person name="Simoes-Barbosa A."/>
            <person name="Brown M.T."/>
            <person name="Hayes R.D."/>
            <person name="Mukherjee M."/>
            <person name="Okumura C.Y."/>
            <person name="Schneider R."/>
            <person name="Smith A.J."/>
            <person name="Vanacova S."/>
            <person name="Villalvazo M."/>
            <person name="Haas B.J."/>
            <person name="Pertea M."/>
            <person name="Feldblyum T.V."/>
            <person name="Utterback T.R."/>
            <person name="Shu C.L."/>
            <person name="Osoegawa K."/>
            <person name="de Jong P.J."/>
            <person name="Hrdy I."/>
            <person name="Horvathova L."/>
            <person name="Zubacova Z."/>
            <person name="Dolezal P."/>
            <person name="Malik S.B."/>
            <person name="Logsdon J.M. Jr."/>
            <person name="Henze K."/>
            <person name="Gupta A."/>
            <person name="Wang C.C."/>
            <person name="Dunne R.L."/>
            <person name="Upcroft J.A."/>
            <person name="Upcroft P."/>
            <person name="White O."/>
            <person name="Salzberg S.L."/>
            <person name="Tang P."/>
            <person name="Chiu C.-H."/>
            <person name="Lee Y.-S."/>
            <person name="Embley T.M."/>
            <person name="Coombs G.H."/>
            <person name="Mottram J.C."/>
            <person name="Tachezy J."/>
            <person name="Fraser-Liggett C.M."/>
            <person name="Johnson P.J."/>
        </authorList>
    </citation>
    <scope>NUCLEOTIDE SEQUENCE [LARGE SCALE GENOMIC DNA]</scope>
    <source>
        <strain evidence="3">G3</strain>
    </source>
</reference>
<dbReference type="OrthoDB" id="1700726at2759"/>
<dbReference type="InterPro" id="IPR042099">
    <property type="entry name" value="ANL_N_sf"/>
</dbReference>
<dbReference type="VEuPathDB" id="TrichDB:TVAGG3_0477320"/>
<evidence type="ECO:0000256" key="1">
    <source>
        <dbReference type="SAM" id="MobiDB-lite"/>
    </source>
</evidence>
<dbReference type="SUPFAM" id="SSF56801">
    <property type="entry name" value="Acetyl-CoA synthetase-like"/>
    <property type="match status" value="1"/>
</dbReference>
<dbReference type="GO" id="GO:0004467">
    <property type="term" value="F:long-chain fatty acid-CoA ligase activity"/>
    <property type="evidence" value="ECO:0000318"/>
    <property type="project" value="GO_Central"/>
</dbReference>
<dbReference type="Pfam" id="PF00501">
    <property type="entry name" value="AMP-binding"/>
    <property type="match status" value="1"/>
</dbReference>
<feature type="domain" description="AMP-dependent synthetase/ligase" evidence="2">
    <location>
        <begin position="72"/>
        <end position="464"/>
    </location>
</feature>
<sequence>MGSQQSVTTVSVLGTGEQDSPFAIRRHPDHPDGPAENPPDMQEMQAFTLKFFKNYANKPYLGHRYKIDQEKWSDDYKFITYAEGEEIALNIGSGLQELGITLGKTLGIYSTNCPEWVNTIDASSLYGFVIVSLYDSLGPNALNYLLEHSQMEACIVSQANLDKLMKIVSVNKYFLRLIIVIGTVPEGKYNTDIKLVTYDEVFELGKKNRHDFPKIDPEAPHFICYSSGTTGNPKGVIISHRASVSNILAAANYIDLGKDPRHLSYLPLAHVFERSASSVTAYYGGQIGFISQGITKLIEDMKILKPTYLCAVPRVMYRFNEAITGKLKKSALTRAFFWGCWYAKKFCIDHYLPTFPLDIIAFNRINAMMGGCIKQFVVGGAAMDPNIQEFLQVATGLPVRVGYGLTEAGSGNICSPPDIHHIKKGSIGGPLQNVEVKLEEIEDYDDPLCGQILIGGQCLSSGYLHDEESTKKLFTDETHKWIKTGDVGKWDRDGYLMIVDRMGSIFKLSQGEYVAAESLSQVYDSVPIVLQSFIYGDSSRTFLVAIIVPRKAEVLKFFNKTEMTDDEYKQACESPELKKEILERLKNAATESKLFGYQRINNIAIEPSPWTLENEFMTPTFKLKRKKLELRYMSTIEKLYQSQ</sequence>
<gene>
    <name evidence="3" type="ORF">TVAG_481370</name>
</gene>
<dbReference type="KEGG" id="tva:4758891"/>
<dbReference type="Gene3D" id="3.40.50.12780">
    <property type="entry name" value="N-terminal domain of ligase-like"/>
    <property type="match status" value="1"/>
</dbReference>
<dbReference type="eggNOG" id="KOG1256">
    <property type="taxonomic scope" value="Eukaryota"/>
</dbReference>
<dbReference type="STRING" id="5722.A2F212"/>
<dbReference type="GO" id="GO:0005783">
    <property type="term" value="C:endoplasmic reticulum"/>
    <property type="evidence" value="ECO:0000318"/>
    <property type="project" value="GO_Central"/>
</dbReference>
<accession>A2F212</accession>
<dbReference type="AlphaFoldDB" id="A2F212"/>
<dbReference type="EMBL" id="DS113580">
    <property type="protein sequence ID" value="EAY01067.1"/>
    <property type="molecule type" value="Genomic_DNA"/>
</dbReference>
<evidence type="ECO:0000313" key="3">
    <source>
        <dbReference type="EMBL" id="EAY01067.1"/>
    </source>
</evidence>
<evidence type="ECO:0000313" key="4">
    <source>
        <dbReference type="Proteomes" id="UP000001542"/>
    </source>
</evidence>
<protein>
    <submittedName>
        <fullName evidence="3">AMP-binding enzyme family protein</fullName>
    </submittedName>
</protein>
<dbReference type="VEuPathDB" id="TrichDB:TVAG_481370"/>
<proteinExistence type="predicted"/>
<dbReference type="InterPro" id="IPR020845">
    <property type="entry name" value="AMP-binding_CS"/>
</dbReference>
<keyword evidence="4" id="KW-1185">Reference proteome</keyword>
<dbReference type="InParanoid" id="A2F212"/>
<feature type="region of interest" description="Disordered" evidence="1">
    <location>
        <begin position="1"/>
        <end position="40"/>
    </location>
</feature>
<organism evidence="3 4">
    <name type="scientific">Trichomonas vaginalis (strain ATCC PRA-98 / G3)</name>
    <dbReference type="NCBI Taxonomy" id="412133"/>
    <lineage>
        <taxon>Eukaryota</taxon>
        <taxon>Metamonada</taxon>
        <taxon>Parabasalia</taxon>
        <taxon>Trichomonadida</taxon>
        <taxon>Trichomonadidae</taxon>
        <taxon>Trichomonas</taxon>
    </lineage>
</organism>
<feature type="compositionally biased region" description="Polar residues" evidence="1">
    <location>
        <begin position="1"/>
        <end position="12"/>
    </location>
</feature>
<dbReference type="InterPro" id="IPR000873">
    <property type="entry name" value="AMP-dep_synth/lig_dom"/>
</dbReference>
<dbReference type="Proteomes" id="UP000001542">
    <property type="component" value="Unassembled WGS sequence"/>
</dbReference>
<dbReference type="OMA" id="IWHSYER"/>
<dbReference type="PANTHER" id="PTHR43272">
    <property type="entry name" value="LONG-CHAIN-FATTY-ACID--COA LIGASE"/>
    <property type="match status" value="1"/>
</dbReference>
<dbReference type="GO" id="GO:0016020">
    <property type="term" value="C:membrane"/>
    <property type="evidence" value="ECO:0000318"/>
    <property type="project" value="GO_Central"/>
</dbReference>
<dbReference type="RefSeq" id="XP_001313939.1">
    <property type="nucleotide sequence ID" value="XM_001313935.1"/>
</dbReference>
<name>A2F212_TRIV3</name>
<evidence type="ECO:0000259" key="2">
    <source>
        <dbReference type="Pfam" id="PF00501"/>
    </source>
</evidence>